<keyword evidence="5" id="KW-1185">Reference proteome</keyword>
<dbReference type="SUPFAM" id="SSF54197">
    <property type="entry name" value="HIT-like"/>
    <property type="match status" value="1"/>
</dbReference>
<evidence type="ECO:0000313" key="3">
    <source>
        <dbReference type="EMBL" id="ANN69028.1"/>
    </source>
</evidence>
<feature type="domain" description="HIT" evidence="2">
    <location>
        <begin position="36"/>
        <end position="107"/>
    </location>
</feature>
<dbReference type="GO" id="GO:0016787">
    <property type="term" value="F:hydrolase activity"/>
    <property type="evidence" value="ECO:0007669"/>
    <property type="project" value="UniProtKB-KW"/>
</dbReference>
<evidence type="ECO:0000313" key="4">
    <source>
        <dbReference type="EMBL" id="ANN74178.1"/>
    </source>
</evidence>
<dbReference type="AlphaFoldDB" id="A0A193FP28"/>
<evidence type="ECO:0000256" key="1">
    <source>
        <dbReference type="PROSITE-ProRule" id="PRU00464"/>
    </source>
</evidence>
<reference evidence="5 6" key="1">
    <citation type="submission" date="2016-06" db="EMBL/GenBank/DDBJ databases">
        <title>Complete genome sequences of Bordetella bronchialis and Bordetella flabilis.</title>
        <authorList>
            <person name="LiPuma J.J."/>
            <person name="Spilker T."/>
        </authorList>
    </citation>
    <scope>NUCLEOTIDE SEQUENCE [LARGE SCALE GENOMIC DNA]</scope>
    <source>
        <strain evidence="4 6">AU17976</strain>
        <strain evidence="3 5">AU3182</strain>
    </source>
</reference>
<dbReference type="EMBL" id="CP016170">
    <property type="protein sequence ID" value="ANN69028.1"/>
    <property type="molecule type" value="Genomic_DNA"/>
</dbReference>
<proteinExistence type="predicted"/>
<dbReference type="PROSITE" id="PS51084">
    <property type="entry name" value="HIT_2"/>
    <property type="match status" value="1"/>
</dbReference>
<evidence type="ECO:0000313" key="6">
    <source>
        <dbReference type="Proteomes" id="UP000092213"/>
    </source>
</evidence>
<dbReference type="STRING" id="463025.BAU08_24980"/>
<keyword evidence="4" id="KW-0378">Hydrolase</keyword>
<protein>
    <submittedName>
        <fullName evidence="4">Diadenosine tetraphosphate hydrolase</fullName>
    </submittedName>
</protein>
<dbReference type="InterPro" id="IPR011146">
    <property type="entry name" value="HIT-like"/>
</dbReference>
<name>A0A193FP28_9BORD</name>
<evidence type="ECO:0000259" key="2">
    <source>
        <dbReference type="PROSITE" id="PS51084"/>
    </source>
</evidence>
<dbReference type="Proteomes" id="UP000091897">
    <property type="component" value="Chromosome"/>
</dbReference>
<gene>
    <name evidence="3" type="ORF">BAU06_24405</name>
    <name evidence="4" type="ORF">BAU08_24980</name>
</gene>
<dbReference type="EMBL" id="CP016171">
    <property type="protein sequence ID" value="ANN74178.1"/>
    <property type="molecule type" value="Genomic_DNA"/>
</dbReference>
<dbReference type="Gene3D" id="3.30.428.10">
    <property type="entry name" value="HIT-like"/>
    <property type="match status" value="1"/>
</dbReference>
<accession>A0A193FP28</accession>
<dbReference type="Proteomes" id="UP000092213">
    <property type="component" value="Chromosome"/>
</dbReference>
<dbReference type="KEGG" id="bbro:BAU06_24405"/>
<dbReference type="Pfam" id="PF01230">
    <property type="entry name" value="HIT"/>
    <property type="match status" value="1"/>
</dbReference>
<sequence length="154" mass="17955">MTTLLPDCPLCQQPGGALLWQGTHMRVVEVDDADYPGYTRVIWNSHIPEMTSLSRHGRELMMEAVWRIEETQREVLHPDKINVASLGNMVPHLHWHIIPRWRGDRHFPDAIWAAPRVPPGQEPPDWAPRMAAVRQLMQRYRNRLLETLNALPRH</sequence>
<dbReference type="InterPro" id="IPR036265">
    <property type="entry name" value="HIT-like_sf"/>
</dbReference>
<organism evidence="4 6">
    <name type="scientific">Bordetella bronchialis</name>
    <dbReference type="NCBI Taxonomy" id="463025"/>
    <lineage>
        <taxon>Bacteria</taxon>
        <taxon>Pseudomonadati</taxon>
        <taxon>Pseudomonadota</taxon>
        <taxon>Betaproteobacteria</taxon>
        <taxon>Burkholderiales</taxon>
        <taxon>Alcaligenaceae</taxon>
        <taxon>Bordetella</taxon>
    </lineage>
</organism>
<dbReference type="OrthoDB" id="9799145at2"/>
<feature type="short sequence motif" description="Histidine triad motif" evidence="1">
    <location>
        <begin position="92"/>
        <end position="96"/>
    </location>
</feature>
<dbReference type="RefSeq" id="WP_066356788.1">
    <property type="nucleotide sequence ID" value="NZ_CBCSFJ010000002.1"/>
</dbReference>
<evidence type="ECO:0000313" key="5">
    <source>
        <dbReference type="Proteomes" id="UP000091897"/>
    </source>
</evidence>